<accession>A0ABY8WDZ6</accession>
<dbReference type="RefSeq" id="WP_284917196.1">
    <property type="nucleotide sequence ID" value="NZ_CP126980.1"/>
</dbReference>
<protein>
    <submittedName>
        <fullName evidence="2">Uncharacterized protein</fullName>
    </submittedName>
</protein>
<reference evidence="2 3" key="1">
    <citation type="submission" date="2023-06" db="EMBL/GenBank/DDBJ databases">
        <authorList>
            <person name="Yushchuk O."/>
            <person name="Binda E."/>
            <person name="Ruckert-Reed C."/>
            <person name="Fedorenko V."/>
            <person name="Kalinowski J."/>
            <person name="Marinelli F."/>
        </authorList>
    </citation>
    <scope>NUCLEOTIDE SEQUENCE [LARGE SCALE GENOMIC DNA]</scope>
    <source>
        <strain evidence="2 3">NRRL 3884</strain>
    </source>
</reference>
<feature type="region of interest" description="Disordered" evidence="1">
    <location>
        <begin position="188"/>
        <end position="240"/>
    </location>
</feature>
<evidence type="ECO:0000256" key="1">
    <source>
        <dbReference type="SAM" id="MobiDB-lite"/>
    </source>
</evidence>
<feature type="compositionally biased region" description="Low complexity" evidence="1">
    <location>
        <begin position="208"/>
        <end position="217"/>
    </location>
</feature>
<name>A0ABY8WDZ6_9ACTN</name>
<gene>
    <name evidence="2" type="ORF">ACTOB_008028</name>
</gene>
<feature type="region of interest" description="Disordered" evidence="1">
    <location>
        <begin position="142"/>
        <end position="163"/>
    </location>
</feature>
<organism evidence="2 3">
    <name type="scientific">Actinoplanes oblitus</name>
    <dbReference type="NCBI Taxonomy" id="3040509"/>
    <lineage>
        <taxon>Bacteria</taxon>
        <taxon>Bacillati</taxon>
        <taxon>Actinomycetota</taxon>
        <taxon>Actinomycetes</taxon>
        <taxon>Micromonosporales</taxon>
        <taxon>Micromonosporaceae</taxon>
        <taxon>Actinoplanes</taxon>
    </lineage>
</organism>
<evidence type="ECO:0000313" key="2">
    <source>
        <dbReference type="EMBL" id="WIM95888.1"/>
    </source>
</evidence>
<dbReference type="Proteomes" id="UP001240150">
    <property type="component" value="Chromosome"/>
</dbReference>
<dbReference type="EMBL" id="CP126980">
    <property type="protein sequence ID" value="WIM95888.1"/>
    <property type="molecule type" value="Genomic_DNA"/>
</dbReference>
<keyword evidence="3" id="KW-1185">Reference proteome</keyword>
<evidence type="ECO:0000313" key="3">
    <source>
        <dbReference type="Proteomes" id="UP001240150"/>
    </source>
</evidence>
<sequence length="240" mass="25735">MGDESERLTIQPLYLLCDVAGGPSDRRATVDLLLVHLAGQLTADPELAAAVRWSVELHTGADDLVPLLQLQQADAAIRPPRITTPATGPARLGAALTALRRHAPHTDVHRAVAPGLAPALGQLVYRRFTSCWVRTAVTAHRRHSGRSVPSVGSAGRPQQTDGRVPVCRWQISSPFAVRKPVSVMIRPQAAQRGSNTPQCAARPPPRSPAGRGARQPASLRWAQPADSCSSSHDFTGRPQR</sequence>
<proteinExistence type="predicted"/>